<proteinExistence type="predicted"/>
<dbReference type="Proteomes" id="UP000435112">
    <property type="component" value="Unassembled WGS sequence"/>
</dbReference>
<protein>
    <recommendedName>
        <fullName evidence="1">DDE-1 domain-containing protein</fullName>
    </recommendedName>
</protein>
<name>A0A6A3IAU9_9STRA</name>
<feature type="domain" description="DDE-1" evidence="1">
    <location>
        <begin position="4"/>
        <end position="62"/>
    </location>
</feature>
<dbReference type="OrthoDB" id="124416at2759"/>
<gene>
    <name evidence="2" type="ORF">PR002_g24220</name>
</gene>
<comment type="caution">
    <text evidence="2">The sequence shown here is derived from an EMBL/GenBank/DDBJ whole genome shotgun (WGS) entry which is preliminary data.</text>
</comment>
<dbReference type="GO" id="GO:0003676">
    <property type="term" value="F:nucleic acid binding"/>
    <property type="evidence" value="ECO:0007669"/>
    <property type="project" value="InterPro"/>
</dbReference>
<accession>A0A6A3IAU9</accession>
<evidence type="ECO:0000313" key="3">
    <source>
        <dbReference type="Proteomes" id="UP000435112"/>
    </source>
</evidence>
<dbReference type="InterPro" id="IPR004875">
    <property type="entry name" value="DDE_SF_endonuclease_dom"/>
</dbReference>
<dbReference type="Pfam" id="PF03184">
    <property type="entry name" value="DDE_1"/>
    <property type="match status" value="1"/>
</dbReference>
<evidence type="ECO:0000259" key="1">
    <source>
        <dbReference type="Pfam" id="PF03184"/>
    </source>
</evidence>
<dbReference type="AlphaFoldDB" id="A0A6A3IAU9"/>
<organism evidence="2 3">
    <name type="scientific">Phytophthora rubi</name>
    <dbReference type="NCBI Taxonomy" id="129364"/>
    <lineage>
        <taxon>Eukaryota</taxon>
        <taxon>Sar</taxon>
        <taxon>Stramenopiles</taxon>
        <taxon>Oomycota</taxon>
        <taxon>Peronosporomycetes</taxon>
        <taxon>Peronosporales</taxon>
        <taxon>Peronosporaceae</taxon>
        <taxon>Phytophthora</taxon>
    </lineage>
</organism>
<reference evidence="2 3" key="1">
    <citation type="submission" date="2018-09" db="EMBL/GenBank/DDBJ databases">
        <title>Genomic investigation of the strawberry pathogen Phytophthora fragariae indicates pathogenicity is determined by transcriptional variation in three key races.</title>
        <authorList>
            <person name="Adams T.M."/>
            <person name="Armitage A.D."/>
            <person name="Sobczyk M.K."/>
            <person name="Bates H.J."/>
            <person name="Dunwell J.M."/>
            <person name="Nellist C.F."/>
            <person name="Harrison R.J."/>
        </authorList>
    </citation>
    <scope>NUCLEOTIDE SEQUENCE [LARGE SCALE GENOMIC DNA]</scope>
    <source>
        <strain evidence="2 3">SCRP324</strain>
    </source>
</reference>
<dbReference type="EMBL" id="QXFU01002925">
    <property type="protein sequence ID" value="KAE8980129.1"/>
    <property type="molecule type" value="Genomic_DNA"/>
</dbReference>
<sequence>MSAYLQPMDAGIIAAFKVAFRGRQLRWVYEKIKRGDKIDKNAYKIDQLQVMQWSKDIWHDLQGNDTVENCFCHTGISFNAVDEWSKNVDTSYGDGVDVDEIIIRASQLNL</sequence>
<evidence type="ECO:0000313" key="2">
    <source>
        <dbReference type="EMBL" id="KAE8980129.1"/>
    </source>
</evidence>